<dbReference type="GO" id="GO:0005524">
    <property type="term" value="F:ATP binding"/>
    <property type="evidence" value="ECO:0007669"/>
    <property type="project" value="UniProtKB-UniRule"/>
</dbReference>
<accession>A0A6J4QB38</accession>
<dbReference type="InterPro" id="IPR019539">
    <property type="entry name" value="GalKase_N"/>
</dbReference>
<evidence type="ECO:0000259" key="12">
    <source>
        <dbReference type="Pfam" id="PF00288"/>
    </source>
</evidence>
<proteinExistence type="inferred from homology"/>
<dbReference type="InterPro" id="IPR006206">
    <property type="entry name" value="Mevalonate/galactokinase"/>
</dbReference>
<dbReference type="PIRSF" id="PIRSF000530">
    <property type="entry name" value="Galactokinase"/>
    <property type="match status" value="1"/>
</dbReference>
<evidence type="ECO:0000256" key="6">
    <source>
        <dbReference type="ARBA" id="ARBA00022777"/>
    </source>
</evidence>
<feature type="domain" description="GHMP kinase C-terminal" evidence="13">
    <location>
        <begin position="272"/>
        <end position="347"/>
    </location>
</feature>
<dbReference type="InterPro" id="IPR014721">
    <property type="entry name" value="Ribsml_uS5_D2-typ_fold_subgr"/>
</dbReference>
<evidence type="ECO:0000256" key="11">
    <source>
        <dbReference type="NCBIfam" id="TIGR00131"/>
    </source>
</evidence>
<evidence type="ECO:0000256" key="8">
    <source>
        <dbReference type="ARBA" id="ARBA00022842"/>
    </source>
</evidence>
<evidence type="ECO:0000256" key="4">
    <source>
        <dbReference type="ARBA" id="ARBA00022723"/>
    </source>
</evidence>
<evidence type="ECO:0000313" key="15">
    <source>
        <dbReference type="EMBL" id="CAA9439630.1"/>
    </source>
</evidence>
<dbReference type="InterPro" id="IPR036554">
    <property type="entry name" value="GHMP_kinase_C_sf"/>
</dbReference>
<dbReference type="Pfam" id="PF10509">
    <property type="entry name" value="GalKase_gal_bdg"/>
    <property type="match status" value="1"/>
</dbReference>
<dbReference type="GO" id="GO:0006012">
    <property type="term" value="P:galactose metabolic process"/>
    <property type="evidence" value="ECO:0007669"/>
    <property type="project" value="UniProtKB-UniRule"/>
</dbReference>
<dbReference type="SUPFAM" id="SSF54211">
    <property type="entry name" value="Ribosomal protein S5 domain 2-like"/>
    <property type="match status" value="1"/>
</dbReference>
<dbReference type="Gene3D" id="3.30.70.890">
    <property type="entry name" value="GHMP kinase, C-terminal domain"/>
    <property type="match status" value="1"/>
</dbReference>
<evidence type="ECO:0000256" key="2">
    <source>
        <dbReference type="ARBA" id="ARBA00022490"/>
    </source>
</evidence>
<keyword evidence="10" id="KW-0119">Carbohydrate metabolism</keyword>
<keyword evidence="2" id="KW-0963">Cytoplasm</keyword>
<dbReference type="Gene3D" id="3.30.230.10">
    <property type="match status" value="1"/>
</dbReference>
<keyword evidence="8" id="KW-0460">Magnesium</keyword>
<dbReference type="PRINTS" id="PR00473">
    <property type="entry name" value="GALCTOKINASE"/>
</dbReference>
<reference evidence="15" key="1">
    <citation type="submission" date="2020-02" db="EMBL/GenBank/DDBJ databases">
        <authorList>
            <person name="Meier V. D."/>
        </authorList>
    </citation>
    <scope>NUCLEOTIDE SEQUENCE</scope>
    <source>
        <strain evidence="15">AVDCRST_MAG78</strain>
    </source>
</reference>
<name>A0A6J4QB38_9ACTN</name>
<dbReference type="AlphaFoldDB" id="A0A6J4QB38"/>
<organism evidence="15">
    <name type="scientific">uncultured Rubrobacteraceae bacterium</name>
    <dbReference type="NCBI Taxonomy" id="349277"/>
    <lineage>
        <taxon>Bacteria</taxon>
        <taxon>Bacillati</taxon>
        <taxon>Actinomycetota</taxon>
        <taxon>Rubrobacteria</taxon>
        <taxon>Rubrobacterales</taxon>
        <taxon>Rubrobacteraceae</taxon>
        <taxon>environmental samples</taxon>
    </lineage>
</organism>
<dbReference type="GO" id="GO:0046872">
    <property type="term" value="F:metal ion binding"/>
    <property type="evidence" value="ECO:0007669"/>
    <property type="project" value="UniProtKB-KW"/>
</dbReference>
<evidence type="ECO:0000256" key="9">
    <source>
        <dbReference type="ARBA" id="ARBA00023144"/>
    </source>
</evidence>
<feature type="domain" description="Galactokinase N-terminal" evidence="14">
    <location>
        <begin position="11"/>
        <end position="58"/>
    </location>
</feature>
<dbReference type="InterPro" id="IPR020568">
    <property type="entry name" value="Ribosomal_Su5_D2-typ_SF"/>
</dbReference>
<dbReference type="PANTHER" id="PTHR10457:SF7">
    <property type="entry name" value="GALACTOKINASE-RELATED"/>
    <property type="match status" value="1"/>
</dbReference>
<dbReference type="EC" id="2.7.1.6" evidence="11"/>
<dbReference type="PANTHER" id="PTHR10457">
    <property type="entry name" value="MEVALONATE KINASE/GALACTOKINASE"/>
    <property type="match status" value="1"/>
</dbReference>
<dbReference type="Pfam" id="PF08544">
    <property type="entry name" value="GHMP_kinases_C"/>
    <property type="match status" value="1"/>
</dbReference>
<evidence type="ECO:0000256" key="3">
    <source>
        <dbReference type="ARBA" id="ARBA00022679"/>
    </source>
</evidence>
<keyword evidence="3 15" id="KW-0808">Transferase</keyword>
<dbReference type="FunFam" id="3.30.230.10:FF:000017">
    <property type="entry name" value="Galactokinase"/>
    <property type="match status" value="1"/>
</dbReference>
<dbReference type="Pfam" id="PF00288">
    <property type="entry name" value="GHMP_kinases_N"/>
    <property type="match status" value="1"/>
</dbReference>
<dbReference type="SUPFAM" id="SSF55060">
    <property type="entry name" value="GHMP Kinase, C-terminal domain"/>
    <property type="match status" value="1"/>
</dbReference>
<evidence type="ECO:0000259" key="13">
    <source>
        <dbReference type="Pfam" id="PF08544"/>
    </source>
</evidence>
<dbReference type="FunFam" id="3.30.70.890:FF:000001">
    <property type="entry name" value="Galactokinase"/>
    <property type="match status" value="1"/>
</dbReference>
<sequence length="374" mass="40144">MREIEEKAARAFRERFGEAPEVVASAPGRVNLIGEYTDFNGGFVLPCAIDRRIAAAVGLASDGEGPLFSADFDEARPLGEDPDGSWADYPRGVAWAMSRKGAELPAFRAAFAGDVPLGSGLSSSAAIEAATALTLDTLFGLGTSKKDLALLCQKAENDFVGVPSGIMDQYASLLSNAGSALFIDCRSLDSEPVPLDLEGENLALLVCDTRVERGLADTGYRDRRETCEDAARTLGVRELRDASEEDLERLSGDELKRARHVVRENARVLEAVRELREGNFAVFGRLMYDSHLSLRDDFEVSTPELDAFVETAREAGALGARLTGAGFGGCAVALIARTEADALAESTRRGFEDEGFKEPEFYEFRPAAGAEVAG</sequence>
<keyword evidence="5" id="KW-0547">Nucleotide-binding</keyword>
<dbReference type="PRINTS" id="PR00959">
    <property type="entry name" value="MEVGALKINASE"/>
</dbReference>
<dbReference type="InterPro" id="IPR013750">
    <property type="entry name" value="GHMP_kinase_C_dom"/>
</dbReference>
<dbReference type="InterPro" id="IPR000705">
    <property type="entry name" value="Galactokinase"/>
</dbReference>
<comment type="similarity">
    <text evidence="1">Belongs to the GHMP kinase family. GalK subfamily.</text>
</comment>
<evidence type="ECO:0000259" key="14">
    <source>
        <dbReference type="Pfam" id="PF10509"/>
    </source>
</evidence>
<protein>
    <recommendedName>
        <fullName evidence="11">Galactokinase</fullName>
        <ecNumber evidence="11">2.7.1.6</ecNumber>
    </recommendedName>
</protein>
<dbReference type="GO" id="GO:0005829">
    <property type="term" value="C:cytosol"/>
    <property type="evidence" value="ECO:0007669"/>
    <property type="project" value="TreeGrafter"/>
</dbReference>
<dbReference type="NCBIfam" id="TIGR00131">
    <property type="entry name" value="gal_kin"/>
    <property type="match status" value="1"/>
</dbReference>
<evidence type="ECO:0000256" key="10">
    <source>
        <dbReference type="ARBA" id="ARBA00023277"/>
    </source>
</evidence>
<evidence type="ECO:0000256" key="1">
    <source>
        <dbReference type="ARBA" id="ARBA00006566"/>
    </source>
</evidence>
<dbReference type="EMBL" id="CADCVB010000153">
    <property type="protein sequence ID" value="CAA9439630.1"/>
    <property type="molecule type" value="Genomic_DNA"/>
</dbReference>
<dbReference type="InterPro" id="IPR006204">
    <property type="entry name" value="GHMP_kinase_N_dom"/>
</dbReference>
<evidence type="ECO:0000256" key="7">
    <source>
        <dbReference type="ARBA" id="ARBA00022840"/>
    </source>
</evidence>
<dbReference type="PROSITE" id="PS00627">
    <property type="entry name" value="GHMP_KINASES_ATP"/>
    <property type="match status" value="1"/>
</dbReference>
<dbReference type="GO" id="GO:0004335">
    <property type="term" value="F:galactokinase activity"/>
    <property type="evidence" value="ECO:0007669"/>
    <property type="project" value="UniProtKB-UniRule"/>
</dbReference>
<keyword evidence="4" id="KW-0479">Metal-binding</keyword>
<feature type="domain" description="GHMP kinase N-terminal" evidence="12">
    <location>
        <begin position="89"/>
        <end position="175"/>
    </location>
</feature>
<gene>
    <name evidence="15" type="ORF">AVDCRST_MAG78-2308</name>
</gene>
<evidence type="ECO:0000256" key="5">
    <source>
        <dbReference type="ARBA" id="ARBA00022741"/>
    </source>
</evidence>
<keyword evidence="7" id="KW-0067">ATP-binding</keyword>
<dbReference type="InterPro" id="IPR006203">
    <property type="entry name" value="GHMP_knse_ATP-bd_CS"/>
</dbReference>
<keyword evidence="6 15" id="KW-0418">Kinase</keyword>
<keyword evidence="9" id="KW-0299">Galactose metabolism</keyword>